<dbReference type="Proteomes" id="UP000177649">
    <property type="component" value="Unassembled WGS sequence"/>
</dbReference>
<feature type="transmembrane region" description="Helical" evidence="1">
    <location>
        <begin position="7"/>
        <end position="25"/>
    </location>
</feature>
<keyword evidence="1" id="KW-0812">Transmembrane</keyword>
<protein>
    <recommendedName>
        <fullName evidence="4">EfeO-type cupredoxin-like domain-containing protein</fullName>
    </recommendedName>
</protein>
<evidence type="ECO:0000313" key="2">
    <source>
        <dbReference type="EMBL" id="OHA53994.1"/>
    </source>
</evidence>
<dbReference type="AlphaFoldDB" id="A0A1G2Q074"/>
<evidence type="ECO:0008006" key="4">
    <source>
        <dbReference type="Google" id="ProtNLM"/>
    </source>
</evidence>
<evidence type="ECO:0000313" key="3">
    <source>
        <dbReference type="Proteomes" id="UP000177649"/>
    </source>
</evidence>
<accession>A0A1G2Q074</accession>
<dbReference type="InterPro" id="IPR008972">
    <property type="entry name" value="Cupredoxin"/>
</dbReference>
<dbReference type="STRING" id="1802370.A2Z62_00725"/>
<evidence type="ECO:0000256" key="1">
    <source>
        <dbReference type="SAM" id="Phobius"/>
    </source>
</evidence>
<dbReference type="EMBL" id="MHTA01000024">
    <property type="protein sequence ID" value="OHA53994.1"/>
    <property type="molecule type" value="Genomic_DNA"/>
</dbReference>
<dbReference type="Gene3D" id="2.60.40.420">
    <property type="entry name" value="Cupredoxins - blue copper proteins"/>
    <property type="match status" value="1"/>
</dbReference>
<comment type="caution">
    <text evidence="2">The sequence shown here is derived from an EMBL/GenBank/DDBJ whole genome shotgun (WGS) entry which is preliminary data.</text>
</comment>
<gene>
    <name evidence="2" type="ORF">A2Z62_00725</name>
</gene>
<feature type="transmembrane region" description="Helical" evidence="1">
    <location>
        <begin position="78"/>
        <end position="95"/>
    </location>
</feature>
<proteinExistence type="predicted"/>
<name>A0A1G2Q074_9BACT</name>
<keyword evidence="1" id="KW-0472">Membrane</keyword>
<keyword evidence="1" id="KW-1133">Transmembrane helix</keyword>
<organism evidence="2 3">
    <name type="scientific">Candidatus Terrybacteria bacterium RIFCSPLOWO2_02_42_20</name>
    <dbReference type="NCBI Taxonomy" id="1802370"/>
    <lineage>
        <taxon>Bacteria</taxon>
        <taxon>Candidatus Terryibacteriota</taxon>
    </lineage>
</organism>
<sequence length="216" mass="23929">MNKISFHILRIGLAVTFLWIGVLILRNPEAWGEYMRPWAAGLLPVPVTQVMIGTAILDIIIGVFLLINLNKKNMKKAIVAIIIIAIVVLGGYYLFKKTPEQAVQESTSQPFAEQTQTEKTNVITYTEAGYSPSALEIKAGETVTFKNESQQSMWPASAIHPTHKDYPTTGGCLGSAFDACQDVQPSDIWSFKFDIAGNWKYHDHLSPKNFGAITVK</sequence>
<feature type="transmembrane region" description="Helical" evidence="1">
    <location>
        <begin position="45"/>
        <end position="66"/>
    </location>
</feature>
<reference evidence="2 3" key="1">
    <citation type="journal article" date="2016" name="Nat. Commun.">
        <title>Thousands of microbial genomes shed light on interconnected biogeochemical processes in an aquifer system.</title>
        <authorList>
            <person name="Anantharaman K."/>
            <person name="Brown C.T."/>
            <person name="Hug L.A."/>
            <person name="Sharon I."/>
            <person name="Castelle C.J."/>
            <person name="Probst A.J."/>
            <person name="Thomas B.C."/>
            <person name="Singh A."/>
            <person name="Wilkins M.J."/>
            <person name="Karaoz U."/>
            <person name="Brodie E.L."/>
            <person name="Williams K.H."/>
            <person name="Hubbard S.S."/>
            <person name="Banfield J.F."/>
        </authorList>
    </citation>
    <scope>NUCLEOTIDE SEQUENCE [LARGE SCALE GENOMIC DNA]</scope>
</reference>
<dbReference type="SUPFAM" id="SSF49503">
    <property type="entry name" value="Cupredoxins"/>
    <property type="match status" value="1"/>
</dbReference>